<sequence length="130" mass="14886">MQPHKFTILKHIKKDSLSKDLSAIFESSLILQSPKYPEKKTVLKISFITIADVSTVQMFLVTIKSVKKSVIVGYDATSYCFIKGEDKFIVGNRYCIYGKISNKKGLYILDSFKAIQINYKELCYNLLEDL</sequence>
<reference evidence="1 2" key="1">
    <citation type="submission" date="2019-01" db="EMBL/GenBank/DDBJ databases">
        <title>Genomes sequencing and comparative genomics of infectious freshwater microsporidia, Cucumispora dikerogammari and Thelohania contejeani.</title>
        <authorList>
            <person name="Cormier A."/>
            <person name="Giraud I."/>
            <person name="Wattier R."/>
            <person name="Teixeira M."/>
            <person name="Grandjean F."/>
            <person name="Rigaud T."/>
            <person name="Cordaux R."/>
        </authorList>
    </citation>
    <scope>NUCLEOTIDE SEQUENCE [LARGE SCALE GENOMIC DNA]</scope>
    <source>
        <strain evidence="1">T1</strain>
        <tissue evidence="1">Spores</tissue>
    </source>
</reference>
<evidence type="ECO:0008006" key="3">
    <source>
        <dbReference type="Google" id="ProtNLM"/>
    </source>
</evidence>
<protein>
    <recommendedName>
        <fullName evidence="3">Single-stranded DNA binding protein</fullName>
    </recommendedName>
</protein>
<organism evidence="1 2">
    <name type="scientific">Astathelohania contejeani</name>
    <dbReference type="NCBI Taxonomy" id="164912"/>
    <lineage>
        <taxon>Eukaryota</taxon>
        <taxon>Fungi</taxon>
        <taxon>Fungi incertae sedis</taxon>
        <taxon>Microsporidia</taxon>
        <taxon>Astathelohaniidae</taxon>
        <taxon>Astathelohania</taxon>
    </lineage>
</organism>
<accession>A0ABQ7HXG1</accession>
<name>A0ABQ7HXG1_9MICR</name>
<gene>
    <name evidence="1" type="ORF">TCON_1946</name>
</gene>
<comment type="caution">
    <text evidence="1">The sequence shown here is derived from an EMBL/GenBank/DDBJ whole genome shotgun (WGS) entry which is preliminary data.</text>
</comment>
<keyword evidence="2" id="KW-1185">Reference proteome</keyword>
<evidence type="ECO:0000313" key="1">
    <source>
        <dbReference type="EMBL" id="KAF7682840.1"/>
    </source>
</evidence>
<proteinExistence type="predicted"/>
<dbReference type="Proteomes" id="UP001516464">
    <property type="component" value="Unassembled WGS sequence"/>
</dbReference>
<evidence type="ECO:0000313" key="2">
    <source>
        <dbReference type="Proteomes" id="UP001516464"/>
    </source>
</evidence>
<dbReference type="EMBL" id="SBIQ01000172">
    <property type="protein sequence ID" value="KAF7682840.1"/>
    <property type="molecule type" value="Genomic_DNA"/>
</dbReference>